<dbReference type="InterPro" id="IPR006094">
    <property type="entry name" value="Oxid_FAD_bind_N"/>
</dbReference>
<dbReference type="InterPro" id="IPR016173">
    <property type="entry name" value="D-lactate_DH_C-sub2"/>
</dbReference>
<dbReference type="Gene3D" id="3.30.1370.20">
    <property type="entry name" value="D-lactate dehydrogenase, cap domain, subdomain 2"/>
    <property type="match status" value="1"/>
</dbReference>
<dbReference type="InterPro" id="IPR015409">
    <property type="entry name" value="Lactate_DH_C"/>
</dbReference>
<dbReference type="GO" id="GO:0022904">
    <property type="term" value="P:respiratory electron transport chain"/>
    <property type="evidence" value="ECO:0007669"/>
    <property type="project" value="InterPro"/>
</dbReference>
<dbReference type="HAMAP" id="MF_02092">
    <property type="entry name" value="DLDH_Dld"/>
    <property type="match status" value="1"/>
</dbReference>
<dbReference type="InterPro" id="IPR016172">
    <property type="entry name" value="D-lactate_DH_C-sub1"/>
</dbReference>
<dbReference type="GO" id="GO:0071949">
    <property type="term" value="F:FAD binding"/>
    <property type="evidence" value="ECO:0007669"/>
    <property type="project" value="InterPro"/>
</dbReference>
<evidence type="ECO:0000256" key="4">
    <source>
        <dbReference type="ARBA" id="ARBA00023002"/>
    </source>
</evidence>
<keyword evidence="5" id="KW-1003">Cell membrane</keyword>
<reference evidence="9 10" key="1">
    <citation type="journal article" date="2013" name="Genome Announc.">
        <title>Genome Sequence of Novosphingobium lindaniclasticum LE124T, Isolated from a Hexachlorocyclohexane Dumpsite.</title>
        <authorList>
            <person name="Saxena A."/>
            <person name="Nayyar N."/>
            <person name="Sangwan N."/>
            <person name="Kumari R."/>
            <person name="Khurana J.P."/>
            <person name="Lal R."/>
        </authorList>
    </citation>
    <scope>NUCLEOTIDE SEQUENCE [LARGE SCALE GENOMIC DNA]</scope>
    <source>
        <strain evidence="9 10">LE124</strain>
    </source>
</reference>
<keyword evidence="5" id="KW-0997">Cell inner membrane</keyword>
<dbReference type="InterPro" id="IPR051264">
    <property type="entry name" value="FAD-oxidored/transferase_4"/>
</dbReference>
<keyword evidence="5 6" id="KW-0874">Quinone</keyword>
<evidence type="ECO:0000256" key="2">
    <source>
        <dbReference type="ARBA" id="ARBA00022630"/>
    </source>
</evidence>
<keyword evidence="10" id="KW-1185">Reference proteome</keyword>
<feature type="domain" description="FAD-binding PCMH-type" evidence="8">
    <location>
        <begin position="38"/>
        <end position="270"/>
    </location>
</feature>
<accession>T0IDB2</accession>
<dbReference type="PANTHER" id="PTHR43716:SF1">
    <property type="entry name" value="D-2-HYDROXYGLUTARATE DEHYDROGENASE, MITOCHONDRIAL"/>
    <property type="match status" value="1"/>
</dbReference>
<dbReference type="PIRSF" id="PIRSF000101">
    <property type="entry name" value="D-lactate_dh"/>
    <property type="match status" value="1"/>
</dbReference>
<sequence>MSPVSDAELLTQLRQIVGANEVLTSPSATRRYRKGIRFGEGPALAVLRPGSLVEMWRSLNVCSKARKIVIVQAANTGLTGGSTPDGDAYDREIVIISTLRLAKIHLIKDGSQVVCLPGATLYQLEDALKPLGREPHSVIGSSCVGASVFGGVCNNSGGALIHRGPAFTQMTLYARIDESGNVDLVNHLGIKLGDDPESILRAVEAGGFAAGDIIDDPDRHCSDHDYQTYVRDIDADTPARFNADPKRLFESAGSAGKVMLLAVRLDTFPKNKNVVDFYIGTNDPDELTQIRRDILANFKNLPVQGEYLHRDAFTIAEKYGKDTFLAIQYLGTDRIPAMFALKGRFDAFCAKFPFLPEDLSDKLMQFGASLFPKHLPKRLYAYHEQYEHHLILKMSGEGVQEVRDYFAKMFPSRTGAYFECSKEEGDKAFLHRFAAAGAAIRYRAIHRKEVQDIVALDIALPRSERDWFERLPDEITGKLVHKIYYGHFFCQVFHQDYIVKRGFDTTEVEHAMWKILDTRGAEYPAEHNVGHLYHAKPALVDHYRTLDPTNSFNPGIGQTSKCAHWR</sequence>
<keyword evidence="4 5" id="KW-0560">Oxidoreductase</keyword>
<dbReference type="Pfam" id="PF01565">
    <property type="entry name" value="FAD_binding_4"/>
    <property type="match status" value="1"/>
</dbReference>
<organism evidence="9 10">
    <name type="scientific">Novosphingobium lindaniclasticum LE124</name>
    <dbReference type="NCBI Taxonomy" id="1096930"/>
    <lineage>
        <taxon>Bacteria</taxon>
        <taxon>Pseudomonadati</taxon>
        <taxon>Pseudomonadota</taxon>
        <taxon>Alphaproteobacteria</taxon>
        <taxon>Sphingomonadales</taxon>
        <taxon>Sphingomonadaceae</taxon>
        <taxon>Novosphingobium</taxon>
    </lineage>
</organism>
<dbReference type="GO" id="GO:0031234">
    <property type="term" value="C:extrinsic component of cytoplasmic side of plasma membrane"/>
    <property type="evidence" value="ECO:0007669"/>
    <property type="project" value="UniProtKB-UniRule"/>
</dbReference>
<dbReference type="InterPro" id="IPR012256">
    <property type="entry name" value="D_lactate_DH"/>
</dbReference>
<dbReference type="Gene3D" id="3.30.465.10">
    <property type="match status" value="1"/>
</dbReference>
<dbReference type="PATRIC" id="fig|1096930.3.peg.4403"/>
<feature type="binding site" evidence="5 7">
    <location>
        <position position="140"/>
    </location>
    <ligand>
        <name>FAD</name>
        <dbReference type="ChEBI" id="CHEBI:57692"/>
    </ligand>
</feature>
<evidence type="ECO:0000313" key="10">
    <source>
        <dbReference type="Proteomes" id="UP000015527"/>
    </source>
</evidence>
<protein>
    <recommendedName>
        <fullName evidence="5">Quinone-dependent D-lactate dehydrogenase</fullName>
        <ecNumber evidence="5">1.1.5.12</ecNumber>
    </recommendedName>
    <alternativeName>
        <fullName evidence="5">D-lactate dehydrogenase</fullName>
        <shortName evidence="5">D-LDH</shortName>
    </alternativeName>
</protein>
<keyword evidence="5" id="KW-0472">Membrane</keyword>
<dbReference type="PROSITE" id="PS51387">
    <property type="entry name" value="FAD_PCMH"/>
    <property type="match status" value="1"/>
</dbReference>
<comment type="cofactor">
    <cofactor evidence="1 5 6 7">
        <name>FAD</name>
        <dbReference type="ChEBI" id="CHEBI:57692"/>
    </cofactor>
</comment>
<dbReference type="GO" id="GO:0055085">
    <property type="term" value="P:transmembrane transport"/>
    <property type="evidence" value="ECO:0007669"/>
    <property type="project" value="InterPro"/>
</dbReference>
<keyword evidence="3 5" id="KW-0274">FAD</keyword>
<dbReference type="InterPro" id="IPR036318">
    <property type="entry name" value="FAD-bd_PCMH-like_sf"/>
</dbReference>
<dbReference type="Proteomes" id="UP000015527">
    <property type="component" value="Unassembled WGS sequence"/>
</dbReference>
<dbReference type="SUPFAM" id="SSF56176">
    <property type="entry name" value="FAD-binding/transporter-associated domain-like"/>
    <property type="match status" value="1"/>
</dbReference>
<evidence type="ECO:0000256" key="7">
    <source>
        <dbReference type="PIRSR" id="PIRSR000101-1"/>
    </source>
</evidence>
<dbReference type="GO" id="GO:0102029">
    <property type="term" value="F:D-lactate dehydrogenase (quinone) activity"/>
    <property type="evidence" value="ECO:0007669"/>
    <property type="project" value="UniProtKB-EC"/>
</dbReference>
<keyword evidence="2 5" id="KW-0285">Flavoprotein</keyword>
<dbReference type="InterPro" id="IPR016164">
    <property type="entry name" value="FAD-linked_Oxase-like_C"/>
</dbReference>
<dbReference type="PANTHER" id="PTHR43716">
    <property type="entry name" value="D-2-HYDROXYGLUTARATE DEHYDROGENASE, MITOCHONDRIAL"/>
    <property type="match status" value="1"/>
</dbReference>
<proteinExistence type="inferred from homology"/>
<evidence type="ECO:0000313" key="9">
    <source>
        <dbReference type="EMBL" id="EQB07609.1"/>
    </source>
</evidence>
<feature type="binding site" evidence="5 7">
    <location>
        <position position="147"/>
    </location>
    <ligand>
        <name>FAD</name>
        <dbReference type="ChEBI" id="CHEBI:57692"/>
    </ligand>
</feature>
<evidence type="ECO:0000256" key="3">
    <source>
        <dbReference type="ARBA" id="ARBA00022827"/>
    </source>
</evidence>
<feature type="binding site" evidence="5 7">
    <location>
        <position position="157"/>
    </location>
    <ligand>
        <name>FAD</name>
        <dbReference type="ChEBI" id="CHEBI:57692"/>
    </ligand>
</feature>
<dbReference type="Gene3D" id="3.30.70.610">
    <property type="entry name" value="D-lactate dehydrogenase, cap domain, subdomain 1"/>
    <property type="match status" value="2"/>
</dbReference>
<dbReference type="eggNOG" id="COG0277">
    <property type="taxonomic scope" value="Bacteria"/>
</dbReference>
<dbReference type="GO" id="GO:0006089">
    <property type="term" value="P:lactate metabolic process"/>
    <property type="evidence" value="ECO:0007669"/>
    <property type="project" value="UniProtKB-UniRule"/>
</dbReference>
<comment type="caution">
    <text evidence="9">The sequence shown here is derived from an EMBL/GenBank/DDBJ whole genome shotgun (WGS) entry which is preliminary data.</text>
</comment>
<dbReference type="InterPro" id="IPR016167">
    <property type="entry name" value="FAD-bd_PCMH_sub1"/>
</dbReference>
<comment type="subcellular location">
    <subcellularLocation>
        <location evidence="5">Cell inner membrane</location>
        <topology evidence="5">Peripheral membrane protein</topology>
        <orientation evidence="5">Cytoplasmic side</orientation>
    </subcellularLocation>
</comment>
<feature type="binding site" evidence="5 7">
    <location>
        <begin position="81"/>
        <end position="82"/>
    </location>
    <ligand>
        <name>FAD</name>
        <dbReference type="ChEBI" id="CHEBI:57692"/>
    </ligand>
</feature>
<comment type="catalytic activity">
    <reaction evidence="5 6">
        <text>(R)-lactate + a quinone = a quinol + pyruvate</text>
        <dbReference type="Rhea" id="RHEA:51468"/>
        <dbReference type="ChEBI" id="CHEBI:15361"/>
        <dbReference type="ChEBI" id="CHEBI:16004"/>
        <dbReference type="ChEBI" id="CHEBI:24646"/>
        <dbReference type="ChEBI" id="CHEBI:132124"/>
        <dbReference type="EC" id="1.1.5.12"/>
    </reaction>
</comment>
<evidence type="ECO:0000256" key="6">
    <source>
        <dbReference type="PIRNR" id="PIRNR000101"/>
    </source>
</evidence>
<evidence type="ECO:0000259" key="8">
    <source>
        <dbReference type="PROSITE" id="PS51387"/>
    </source>
</evidence>
<evidence type="ECO:0000256" key="1">
    <source>
        <dbReference type="ARBA" id="ARBA00001974"/>
    </source>
</evidence>
<gene>
    <name evidence="5" type="primary">dld</name>
    <name evidence="9" type="ORF">L284_22385</name>
</gene>
<comment type="similarity">
    <text evidence="5">Belongs to the quinone-dependent D-lactate dehydrogenase family.</text>
</comment>
<dbReference type="SUPFAM" id="SSF55103">
    <property type="entry name" value="FAD-linked oxidases, C-terminal domain"/>
    <property type="match status" value="1"/>
</dbReference>
<dbReference type="InterPro" id="IPR016166">
    <property type="entry name" value="FAD-bd_PCMH"/>
</dbReference>
<evidence type="ECO:0000256" key="5">
    <source>
        <dbReference type="HAMAP-Rule" id="MF_02092"/>
    </source>
</evidence>
<dbReference type="Gene3D" id="3.30.43.10">
    <property type="entry name" value="Uridine Diphospho-n-acetylenolpyruvylglucosamine Reductase, domain 2"/>
    <property type="match status" value="1"/>
</dbReference>
<feature type="binding site" evidence="5 7">
    <location>
        <position position="260"/>
    </location>
    <ligand>
        <name>FAD</name>
        <dbReference type="ChEBI" id="CHEBI:57692"/>
    </ligand>
</feature>
<feature type="binding site" evidence="5 7">
    <location>
        <begin position="73"/>
        <end position="77"/>
    </location>
    <ligand>
        <name>FAD</name>
        <dbReference type="ChEBI" id="CHEBI:57692"/>
    </ligand>
</feature>
<dbReference type="Pfam" id="PF09330">
    <property type="entry name" value="Lact-deh-memb"/>
    <property type="match status" value="1"/>
</dbReference>
<dbReference type="EC" id="1.1.5.12" evidence="5"/>
<name>T0IDB2_9SPHN</name>
<dbReference type="EMBL" id="ATHL01000153">
    <property type="protein sequence ID" value="EQB07609.1"/>
    <property type="molecule type" value="Genomic_DNA"/>
</dbReference>
<dbReference type="AlphaFoldDB" id="T0IDB2"/>
<dbReference type="GO" id="GO:0048038">
    <property type="term" value="F:quinone binding"/>
    <property type="evidence" value="ECO:0007669"/>
    <property type="project" value="UniProtKB-KW"/>
</dbReference>
<feature type="binding site" evidence="7">
    <location>
        <position position="255"/>
    </location>
    <ligand>
        <name>FAD</name>
        <dbReference type="ChEBI" id="CHEBI:57692"/>
    </ligand>
</feature>
<dbReference type="NCBIfam" id="NF008387">
    <property type="entry name" value="PRK11183.1"/>
    <property type="match status" value="1"/>
</dbReference>
<dbReference type="GO" id="GO:0004458">
    <property type="term" value="F:D-lactate dehydrogenase (cytochrome) activity"/>
    <property type="evidence" value="ECO:0007669"/>
    <property type="project" value="UniProtKB-UniRule"/>
</dbReference>
<dbReference type="InterPro" id="IPR016169">
    <property type="entry name" value="FAD-bd_PCMH_sub2"/>
</dbReference>
<comment type="function">
    <text evidence="5 6">Catalyzes the oxidation of D-lactate to pyruvate.</text>
</comment>